<feature type="transmembrane region" description="Helical" evidence="6">
    <location>
        <begin position="298"/>
        <end position="321"/>
    </location>
</feature>
<feature type="transmembrane region" description="Helical" evidence="6">
    <location>
        <begin position="185"/>
        <end position="208"/>
    </location>
</feature>
<feature type="transmembrane region" description="Helical" evidence="6">
    <location>
        <begin position="132"/>
        <end position="151"/>
    </location>
</feature>
<name>A0AAV3W8T6_ACIJO</name>
<keyword evidence="2" id="KW-1003">Cell membrane</keyword>
<proteinExistence type="predicted"/>
<feature type="transmembrane region" description="Helical" evidence="6">
    <location>
        <begin position="27"/>
        <end position="46"/>
    </location>
</feature>
<dbReference type="EMBL" id="BJUJ01000008">
    <property type="protein sequence ID" value="GEK43290.1"/>
    <property type="molecule type" value="Genomic_DNA"/>
</dbReference>
<feature type="transmembrane region" description="Helical" evidence="6">
    <location>
        <begin position="391"/>
        <end position="412"/>
    </location>
</feature>
<dbReference type="InterPro" id="IPR050833">
    <property type="entry name" value="Poly_Biosynth_Transport"/>
</dbReference>
<evidence type="ECO:0000256" key="6">
    <source>
        <dbReference type="SAM" id="Phobius"/>
    </source>
</evidence>
<keyword evidence="5 6" id="KW-0472">Membrane</keyword>
<evidence type="ECO:0000256" key="2">
    <source>
        <dbReference type="ARBA" id="ARBA00022475"/>
    </source>
</evidence>
<evidence type="ECO:0000256" key="4">
    <source>
        <dbReference type="ARBA" id="ARBA00022989"/>
    </source>
</evidence>
<evidence type="ECO:0000313" key="7">
    <source>
        <dbReference type="EMBL" id="GEK43290.1"/>
    </source>
</evidence>
<dbReference type="GO" id="GO:0005886">
    <property type="term" value="C:plasma membrane"/>
    <property type="evidence" value="ECO:0007669"/>
    <property type="project" value="UniProtKB-SubCell"/>
</dbReference>
<organism evidence="7 8">
    <name type="scientific">Acinetobacter johnsonii</name>
    <dbReference type="NCBI Taxonomy" id="40214"/>
    <lineage>
        <taxon>Bacteria</taxon>
        <taxon>Pseudomonadati</taxon>
        <taxon>Pseudomonadota</taxon>
        <taxon>Gammaproteobacteria</taxon>
        <taxon>Moraxellales</taxon>
        <taxon>Moraxellaceae</taxon>
        <taxon>Acinetobacter</taxon>
    </lineage>
</organism>
<dbReference type="Proteomes" id="UP000321274">
    <property type="component" value="Unassembled WGS sequence"/>
</dbReference>
<dbReference type="Pfam" id="PF01943">
    <property type="entry name" value="Polysacc_synt"/>
    <property type="match status" value="1"/>
</dbReference>
<comment type="caution">
    <text evidence="7">The sequence shown here is derived from an EMBL/GenBank/DDBJ whole genome shotgun (WGS) entry which is preliminary data.</text>
</comment>
<comment type="subcellular location">
    <subcellularLocation>
        <location evidence="1">Cell membrane</location>
        <topology evidence="1">Multi-pass membrane protein</topology>
    </subcellularLocation>
</comment>
<accession>A0AAV3W8T6</accession>
<dbReference type="PANTHER" id="PTHR30250">
    <property type="entry name" value="PST FAMILY PREDICTED COLANIC ACID TRANSPORTER"/>
    <property type="match status" value="1"/>
</dbReference>
<keyword evidence="4 6" id="KW-1133">Transmembrane helix</keyword>
<dbReference type="RefSeq" id="WP_114836734.1">
    <property type="nucleotide sequence ID" value="NZ_BJUJ01000008.1"/>
</dbReference>
<feature type="transmembrane region" description="Helical" evidence="6">
    <location>
        <begin position="101"/>
        <end position="126"/>
    </location>
</feature>
<evidence type="ECO:0000313" key="8">
    <source>
        <dbReference type="Proteomes" id="UP000321274"/>
    </source>
</evidence>
<evidence type="ECO:0000256" key="3">
    <source>
        <dbReference type="ARBA" id="ARBA00022692"/>
    </source>
</evidence>
<dbReference type="AlphaFoldDB" id="A0AAV3W8T6"/>
<reference evidence="7 8" key="1">
    <citation type="submission" date="2019-07" db="EMBL/GenBank/DDBJ databases">
        <title>Whole genome shotgun sequence of Acinetobacter johnsonii NBRC 102197.</title>
        <authorList>
            <person name="Hosoyama A."/>
            <person name="Uohara A."/>
            <person name="Ohji S."/>
            <person name="Ichikawa N."/>
        </authorList>
    </citation>
    <scope>NUCLEOTIDE SEQUENCE [LARGE SCALE GENOMIC DNA]</scope>
    <source>
        <strain evidence="7 8">NBRC 102197</strain>
    </source>
</reference>
<sequence length="422" mass="47876">MLSKIKRLEKSLSENKDHKTLANNFKYLMILQIAGYIFPLLTLPYLARVIGVEGFGKIAFAVAVIIWFQTITDWGFNYTATRDLAQNRDDPKKVSDIFSNILWSKIILGIISFVLLIILIFCIPYFYENKELLLLTFLLVPANILYAEWFFQAIEKMKYITVLSLLSKLLFTIMVFLVITEKDDYIYQPLLISIGSIFVGLITFYLVVFKWGVKIQPPNIKKINKTINNSKDVFINNVVPNFYNSFSSILLGITGGGVANGLLDAGARFSNIAQQFIALISRVFFPFLSRKINKHSSFALINIGITLIGSILLIILAPFIIKLFFTKEFEEAILVLRIMAFSLIFLSLNNTYGVNYMIIKGYEKRLRNISISSALIGFIISFPLIYFYSYIGAACTIAFSRALLGIVVMMNAKKIQQGEVNS</sequence>
<feature type="transmembrane region" description="Helical" evidence="6">
    <location>
        <begin position="58"/>
        <end position="80"/>
    </location>
</feature>
<feature type="transmembrane region" description="Helical" evidence="6">
    <location>
        <begin position="333"/>
        <end position="354"/>
    </location>
</feature>
<dbReference type="CDD" id="cd13128">
    <property type="entry name" value="MATE_Wzx_like"/>
    <property type="match status" value="1"/>
</dbReference>
<dbReference type="PANTHER" id="PTHR30250:SF11">
    <property type="entry name" value="O-ANTIGEN TRANSPORTER-RELATED"/>
    <property type="match status" value="1"/>
</dbReference>
<evidence type="ECO:0000256" key="1">
    <source>
        <dbReference type="ARBA" id="ARBA00004651"/>
    </source>
</evidence>
<feature type="transmembrane region" description="Helical" evidence="6">
    <location>
        <begin position="158"/>
        <end position="179"/>
    </location>
</feature>
<gene>
    <name evidence="7" type="ORF">AJO04nite_05480</name>
</gene>
<evidence type="ECO:0000256" key="5">
    <source>
        <dbReference type="ARBA" id="ARBA00023136"/>
    </source>
</evidence>
<protein>
    <submittedName>
        <fullName evidence="7">Transporter</fullName>
    </submittedName>
</protein>
<keyword evidence="3 6" id="KW-0812">Transmembrane</keyword>
<dbReference type="InterPro" id="IPR002797">
    <property type="entry name" value="Polysacc_synth"/>
</dbReference>
<feature type="transmembrane region" description="Helical" evidence="6">
    <location>
        <begin position="366"/>
        <end position="385"/>
    </location>
</feature>